<organism evidence="1 2">
    <name type="scientific">Paractinoplanes deccanensis</name>
    <dbReference type="NCBI Taxonomy" id="113561"/>
    <lineage>
        <taxon>Bacteria</taxon>
        <taxon>Bacillati</taxon>
        <taxon>Actinomycetota</taxon>
        <taxon>Actinomycetes</taxon>
        <taxon>Micromonosporales</taxon>
        <taxon>Micromonosporaceae</taxon>
        <taxon>Paractinoplanes</taxon>
    </lineage>
</organism>
<accession>A0ABQ3Y070</accession>
<comment type="caution">
    <text evidence="1">The sequence shown here is derived from an EMBL/GenBank/DDBJ whole genome shotgun (WGS) entry which is preliminary data.</text>
</comment>
<dbReference type="RefSeq" id="WP_203761326.1">
    <property type="nucleotide sequence ID" value="NZ_BAAABO010000029.1"/>
</dbReference>
<gene>
    <name evidence="1" type="ORF">Ade02nite_20450</name>
</gene>
<name>A0ABQ3Y070_9ACTN</name>
<dbReference type="Proteomes" id="UP000609879">
    <property type="component" value="Unassembled WGS sequence"/>
</dbReference>
<evidence type="ECO:0000313" key="1">
    <source>
        <dbReference type="EMBL" id="GID73404.1"/>
    </source>
</evidence>
<sequence length="62" mass="6835">MSSPWQVRVYREQFTEPVSAMAWSNDEVSQFLAEIAEEHGPGTLVELVDPEGTVVASEAVVK</sequence>
<protein>
    <submittedName>
        <fullName evidence="1">Uncharacterized protein</fullName>
    </submittedName>
</protein>
<keyword evidence="2" id="KW-1185">Reference proteome</keyword>
<proteinExistence type="predicted"/>
<reference evidence="1 2" key="1">
    <citation type="submission" date="2021-01" db="EMBL/GenBank/DDBJ databases">
        <title>Whole genome shotgun sequence of Actinoplanes deccanensis NBRC 13994.</title>
        <authorList>
            <person name="Komaki H."/>
            <person name="Tamura T."/>
        </authorList>
    </citation>
    <scope>NUCLEOTIDE SEQUENCE [LARGE SCALE GENOMIC DNA]</scope>
    <source>
        <strain evidence="1 2">NBRC 13994</strain>
    </source>
</reference>
<dbReference type="EMBL" id="BOMI01000033">
    <property type="protein sequence ID" value="GID73404.1"/>
    <property type="molecule type" value="Genomic_DNA"/>
</dbReference>
<evidence type="ECO:0000313" key="2">
    <source>
        <dbReference type="Proteomes" id="UP000609879"/>
    </source>
</evidence>